<dbReference type="EMBL" id="JADMNK010000010">
    <property type="protein sequence ID" value="MBZ0059495.1"/>
    <property type="molecule type" value="Genomic_DNA"/>
</dbReference>
<organism evidence="4 5">
    <name type="scientific">Leclercia barmai</name>
    <dbReference type="NCBI Taxonomy" id="2785629"/>
    <lineage>
        <taxon>Bacteria</taxon>
        <taxon>Pseudomonadati</taxon>
        <taxon>Pseudomonadota</taxon>
        <taxon>Gammaproteobacteria</taxon>
        <taxon>Enterobacterales</taxon>
        <taxon>Enterobacteriaceae</taxon>
        <taxon>Leclercia</taxon>
    </lineage>
</organism>
<evidence type="ECO:0000313" key="5">
    <source>
        <dbReference type="Proteomes" id="UP000706580"/>
    </source>
</evidence>
<dbReference type="InterPro" id="IPR016181">
    <property type="entry name" value="Acyl_CoA_acyltransferase"/>
</dbReference>
<dbReference type="Pfam" id="PF13508">
    <property type="entry name" value="Acetyltransf_7"/>
    <property type="match status" value="1"/>
</dbReference>
<reference evidence="4 5" key="1">
    <citation type="submission" date="2020-11" db="EMBL/GenBank/DDBJ databases">
        <title>Draft Genome of Enterobacter sp. strain EMC7.</title>
        <authorList>
            <person name="Barman P."/>
            <person name="Sinha S."/>
            <person name="Sen S."/>
            <person name="Chakraborty R."/>
        </authorList>
    </citation>
    <scope>NUCLEOTIDE SEQUENCE [LARGE SCALE GENOMIC DNA]</scope>
    <source>
        <strain evidence="4 5">EMC7</strain>
    </source>
</reference>
<comment type="caution">
    <text evidence="4">The sequence shown here is derived from an EMBL/GenBank/DDBJ whole genome shotgun (WGS) entry which is preliminary data.</text>
</comment>
<sequence length="140" mass="16013">MKFMKLGIEGCIDIRHRVLWPNLNRDELYMPGDDEAHHYGIVEGEKVVCCLSVFNLSDSRCQIRKFATLPEYRGKGCGSLLIRSVLEEIKLQGFKVVQLNARVSASSFYTRFGFAIEGEIFRKSGVEDSIDFVLMKRDVE</sequence>
<proteinExistence type="predicted"/>
<keyword evidence="1" id="KW-0808">Transferase</keyword>
<dbReference type="Gene3D" id="3.40.630.30">
    <property type="match status" value="1"/>
</dbReference>
<evidence type="ECO:0000256" key="2">
    <source>
        <dbReference type="ARBA" id="ARBA00023315"/>
    </source>
</evidence>
<accession>A0ABS7S0E6</accession>
<feature type="domain" description="N-acetyltransferase" evidence="3">
    <location>
        <begin position="1"/>
        <end position="140"/>
    </location>
</feature>
<dbReference type="Proteomes" id="UP000706580">
    <property type="component" value="Unassembled WGS sequence"/>
</dbReference>
<dbReference type="CDD" id="cd04301">
    <property type="entry name" value="NAT_SF"/>
    <property type="match status" value="1"/>
</dbReference>
<dbReference type="PANTHER" id="PTHR43420">
    <property type="entry name" value="ACETYLTRANSFERASE"/>
    <property type="match status" value="1"/>
</dbReference>
<gene>
    <name evidence="4" type="ORF">ITX56_17140</name>
</gene>
<dbReference type="PROSITE" id="PS51186">
    <property type="entry name" value="GNAT"/>
    <property type="match status" value="1"/>
</dbReference>
<protein>
    <submittedName>
        <fullName evidence="4">GNAT family N-acetyltransferase</fullName>
    </submittedName>
</protein>
<evidence type="ECO:0000256" key="1">
    <source>
        <dbReference type="ARBA" id="ARBA00022679"/>
    </source>
</evidence>
<dbReference type="InterPro" id="IPR000182">
    <property type="entry name" value="GNAT_dom"/>
</dbReference>
<evidence type="ECO:0000313" key="4">
    <source>
        <dbReference type="EMBL" id="MBZ0059495.1"/>
    </source>
</evidence>
<dbReference type="SUPFAM" id="SSF55729">
    <property type="entry name" value="Acyl-CoA N-acyltransferases (Nat)"/>
    <property type="match status" value="1"/>
</dbReference>
<name>A0ABS7S0E6_9ENTR</name>
<keyword evidence="5" id="KW-1185">Reference proteome</keyword>
<dbReference type="InterPro" id="IPR050680">
    <property type="entry name" value="YpeA/RimI_acetyltransf"/>
</dbReference>
<evidence type="ECO:0000259" key="3">
    <source>
        <dbReference type="PROSITE" id="PS51186"/>
    </source>
</evidence>
<keyword evidence="2" id="KW-0012">Acyltransferase</keyword>